<dbReference type="AlphaFoldDB" id="A0A9K3GMG9"/>
<sequence>MVEKTHCSEDKSSPRSGRGRKMPRKSRNNAEVVEFLQDLEPGTRICVTATHPAKGRISFEGLAANILGRTCPSLVHQVRNHGQSKLSLVQAHQVPVPQAHRAGLNRGQEQVAEREGPGCVRQFPLRSVVGVALAGVSGGGGEAEAEAEAEGHTPSETGTDGTDVTDGTDGTGVPQSGCVGVGGGSDDTPACACGPSPRGVTRCGSSALFQERPLPSHRSMPDLARGHRVRSHSVSAAVSDTGHPHSACEGGPLDRVQEHREVRRDILRMSFGRKPERGKRSSVSGGIRALGLDLATPGMPQCVLLYTYVLQYIHEALRVAMD</sequence>
<feature type="compositionally biased region" description="Basic residues" evidence="1">
    <location>
        <begin position="17"/>
        <end position="27"/>
    </location>
</feature>
<name>A0A9K3GMG9_9EUKA</name>
<evidence type="ECO:0000313" key="2">
    <source>
        <dbReference type="EMBL" id="GIQ88392.1"/>
    </source>
</evidence>
<dbReference type="EMBL" id="BDIP01004031">
    <property type="protein sequence ID" value="GIQ88392.1"/>
    <property type="molecule type" value="Genomic_DNA"/>
</dbReference>
<proteinExistence type="predicted"/>
<feature type="region of interest" description="Disordered" evidence="1">
    <location>
        <begin position="137"/>
        <end position="181"/>
    </location>
</feature>
<reference evidence="2 3" key="1">
    <citation type="journal article" date="2018" name="PLoS ONE">
        <title>The draft genome of Kipferlia bialata reveals reductive genome evolution in fornicate parasites.</title>
        <authorList>
            <person name="Tanifuji G."/>
            <person name="Takabayashi S."/>
            <person name="Kume K."/>
            <person name="Takagi M."/>
            <person name="Nakayama T."/>
            <person name="Kamikawa R."/>
            <person name="Inagaki Y."/>
            <person name="Hashimoto T."/>
        </authorList>
    </citation>
    <scope>NUCLEOTIDE SEQUENCE [LARGE SCALE GENOMIC DNA]</scope>
    <source>
        <strain evidence="2">NY0173</strain>
    </source>
</reference>
<protein>
    <submittedName>
        <fullName evidence="2">Uncharacterized protein</fullName>
    </submittedName>
</protein>
<comment type="caution">
    <text evidence="2">The sequence shown here is derived from an EMBL/GenBank/DDBJ whole genome shotgun (WGS) entry which is preliminary data.</text>
</comment>
<feature type="compositionally biased region" description="Low complexity" evidence="1">
    <location>
        <begin position="157"/>
        <end position="178"/>
    </location>
</feature>
<accession>A0A9K3GMG9</accession>
<gene>
    <name evidence="2" type="ORF">KIPB_010633</name>
</gene>
<keyword evidence="3" id="KW-1185">Reference proteome</keyword>
<dbReference type="Proteomes" id="UP000265618">
    <property type="component" value="Unassembled WGS sequence"/>
</dbReference>
<evidence type="ECO:0000313" key="3">
    <source>
        <dbReference type="Proteomes" id="UP000265618"/>
    </source>
</evidence>
<feature type="compositionally biased region" description="Basic and acidic residues" evidence="1">
    <location>
        <begin position="1"/>
        <end position="13"/>
    </location>
</feature>
<feature type="region of interest" description="Disordered" evidence="1">
    <location>
        <begin position="1"/>
        <end position="29"/>
    </location>
</feature>
<organism evidence="2 3">
    <name type="scientific">Kipferlia bialata</name>
    <dbReference type="NCBI Taxonomy" id="797122"/>
    <lineage>
        <taxon>Eukaryota</taxon>
        <taxon>Metamonada</taxon>
        <taxon>Carpediemonas-like organisms</taxon>
        <taxon>Kipferlia</taxon>
    </lineage>
</organism>
<evidence type="ECO:0000256" key="1">
    <source>
        <dbReference type="SAM" id="MobiDB-lite"/>
    </source>
</evidence>